<dbReference type="GO" id="GO:0005737">
    <property type="term" value="C:cytoplasm"/>
    <property type="evidence" value="ECO:0007669"/>
    <property type="project" value="TreeGrafter"/>
</dbReference>
<dbReference type="EMBL" id="JAQLWV010000085">
    <property type="protein sequence ID" value="MDB7936265.1"/>
    <property type="molecule type" value="Genomic_DNA"/>
</dbReference>
<dbReference type="InterPro" id="IPR036206">
    <property type="entry name" value="ThiamineP_synth_sf"/>
</dbReference>
<organism evidence="4 5">
    <name type="scientific">Flavonifractor plautii</name>
    <name type="common">Fusobacterium plautii</name>
    <dbReference type="NCBI Taxonomy" id="292800"/>
    <lineage>
        <taxon>Bacteria</taxon>
        <taxon>Bacillati</taxon>
        <taxon>Bacillota</taxon>
        <taxon>Clostridia</taxon>
        <taxon>Eubacteriales</taxon>
        <taxon>Oscillospiraceae</taxon>
        <taxon>Flavonifractor</taxon>
    </lineage>
</organism>
<reference evidence="4" key="1">
    <citation type="submission" date="2023-01" db="EMBL/GenBank/DDBJ databases">
        <title>Human gut microbiome strain richness.</title>
        <authorList>
            <person name="Chen-Liaw A."/>
        </authorList>
    </citation>
    <scope>NUCLEOTIDE SEQUENCE</scope>
    <source>
        <strain evidence="4">1001287st1_F4_1001285I_161205</strain>
    </source>
</reference>
<evidence type="ECO:0000256" key="1">
    <source>
        <dbReference type="ARBA" id="ARBA00004948"/>
    </source>
</evidence>
<comment type="caution">
    <text evidence="4">The sequence shown here is derived from an EMBL/GenBank/DDBJ whole genome shotgun (WGS) entry which is preliminary data.</text>
</comment>
<dbReference type="Proteomes" id="UP001211173">
    <property type="component" value="Unassembled WGS sequence"/>
</dbReference>
<dbReference type="CDD" id="cd00564">
    <property type="entry name" value="TMP_TenI"/>
    <property type="match status" value="1"/>
</dbReference>
<dbReference type="GO" id="GO:0004789">
    <property type="term" value="F:thiamine-phosphate diphosphorylase activity"/>
    <property type="evidence" value="ECO:0007669"/>
    <property type="project" value="TreeGrafter"/>
</dbReference>
<dbReference type="Pfam" id="PF02581">
    <property type="entry name" value="TMP-TENI"/>
    <property type="match status" value="1"/>
</dbReference>
<evidence type="ECO:0000259" key="3">
    <source>
        <dbReference type="Pfam" id="PF02581"/>
    </source>
</evidence>
<dbReference type="PANTHER" id="PTHR20857:SF15">
    <property type="entry name" value="THIAMINE-PHOSPHATE SYNTHASE"/>
    <property type="match status" value="1"/>
</dbReference>
<keyword evidence="2" id="KW-0784">Thiamine biosynthesis</keyword>
<feature type="domain" description="Thiamine phosphate synthase/TenI" evidence="3">
    <location>
        <begin position="5"/>
        <end position="182"/>
    </location>
</feature>
<dbReference type="PANTHER" id="PTHR20857">
    <property type="entry name" value="THIAMINE-PHOSPHATE PYROPHOSPHORYLASE"/>
    <property type="match status" value="1"/>
</dbReference>
<name>A0AAW6CTE9_FLAPL</name>
<dbReference type="InterPro" id="IPR022998">
    <property type="entry name" value="ThiamineP_synth_TenI"/>
</dbReference>
<dbReference type="GO" id="GO:0009228">
    <property type="term" value="P:thiamine biosynthetic process"/>
    <property type="evidence" value="ECO:0007669"/>
    <property type="project" value="UniProtKB-KW"/>
</dbReference>
<proteinExistence type="predicted"/>
<evidence type="ECO:0000313" key="4">
    <source>
        <dbReference type="EMBL" id="MDB7936265.1"/>
    </source>
</evidence>
<evidence type="ECO:0000256" key="2">
    <source>
        <dbReference type="ARBA" id="ARBA00022977"/>
    </source>
</evidence>
<dbReference type="AlphaFoldDB" id="A0AAW6CTE9"/>
<sequence length="199" mass="21463">MSDILCVTSRSLCREDFLTRLERVAAAGPAGVILREKDLPPEDYRALAERALALCRARGVPCILHSFPETAEALGERAIHLPLPLLRALPPERRGAFRVLGTSCHSVEDAREAEKLGCTYITAGHVFATDCKKGLAPRGLDFLRAVCRAVDLPVWAIGGITPENFPSVRAAGARGGCVMSGLMTCADPAALLERFARRD</sequence>
<dbReference type="InterPro" id="IPR013785">
    <property type="entry name" value="Aldolase_TIM"/>
</dbReference>
<dbReference type="RefSeq" id="WP_009261109.1">
    <property type="nucleotide sequence ID" value="NZ_JADMVZ010000090.1"/>
</dbReference>
<accession>A0AAW6CTE9</accession>
<protein>
    <submittedName>
        <fullName evidence="4">Thiamine phosphate synthase</fullName>
    </submittedName>
</protein>
<gene>
    <name evidence="4" type="ORF">PNE06_24585</name>
</gene>
<dbReference type="Gene3D" id="3.20.20.70">
    <property type="entry name" value="Aldolase class I"/>
    <property type="match status" value="1"/>
</dbReference>
<comment type="pathway">
    <text evidence="1">Cofactor biosynthesis; thiamine diphosphate biosynthesis.</text>
</comment>
<dbReference type="SUPFAM" id="SSF51391">
    <property type="entry name" value="Thiamin phosphate synthase"/>
    <property type="match status" value="1"/>
</dbReference>
<evidence type="ECO:0000313" key="5">
    <source>
        <dbReference type="Proteomes" id="UP001211173"/>
    </source>
</evidence>